<dbReference type="RefSeq" id="YP_010111575.1">
    <property type="nucleotide sequence ID" value="NC_055882.1"/>
</dbReference>
<dbReference type="EMBL" id="MT774389">
    <property type="protein sequence ID" value="QOR59417.1"/>
    <property type="molecule type" value="Genomic_DNA"/>
</dbReference>
<accession>A0A7M1RYD0</accession>
<proteinExistence type="predicted"/>
<organism evidence="1 2">
    <name type="scientific">uncultured phage cr116_1</name>
    <dbReference type="NCBI Taxonomy" id="2772073"/>
    <lineage>
        <taxon>Viruses</taxon>
        <taxon>Duplodnaviria</taxon>
        <taxon>Heunggongvirae</taxon>
        <taxon>Uroviricota</taxon>
        <taxon>Caudoviricetes</taxon>
        <taxon>Crassvirales</taxon>
        <taxon>Steigviridae</taxon>
        <taxon>Asinivirinae</taxon>
        <taxon>Pamirivirus</taxon>
        <taxon>Pamirivirus faecium</taxon>
    </lineage>
</organism>
<keyword evidence="2" id="KW-1185">Reference proteome</keyword>
<dbReference type="Proteomes" id="UP000593686">
    <property type="component" value="Genome"/>
</dbReference>
<name>A0A7M1RYD0_9CAUD</name>
<evidence type="ECO:0000313" key="2">
    <source>
        <dbReference type="Proteomes" id="UP000593686"/>
    </source>
</evidence>
<reference evidence="1 2" key="1">
    <citation type="submission" date="2020-07" db="EMBL/GenBank/DDBJ databases">
        <title>Taxonomic proposal: Crassvirales, a new order of highly abundant and diverse bacterial viruses.</title>
        <authorList>
            <person name="Shkoporov A.N."/>
            <person name="Stockdale S.R."/>
            <person name="Guerin E."/>
            <person name="Ross R.P."/>
            <person name="Hill C."/>
        </authorList>
    </citation>
    <scope>NUCLEOTIDE SEQUENCE [LARGE SCALE GENOMIC DNA]</scope>
</reference>
<evidence type="ECO:0000313" key="1">
    <source>
        <dbReference type="EMBL" id="QOR59417.1"/>
    </source>
</evidence>
<dbReference type="GeneID" id="65129979"/>
<sequence>MRQNFKIKKYNWSIVIYYTVNETEKKEIIDMLESLNCDSRTLDSIKRNLSNAKLDTGFAYSSYDKQCSIVVIHKASSIGEFINTFEHEKNHLEMHICEALDINPYSEEAAHMSGDLAQLILEEALYSIVEL</sequence>
<dbReference type="KEGG" id="vg:65129979"/>
<protein>
    <submittedName>
        <fullName evidence="1">Uncharacterized protein</fullName>
    </submittedName>
</protein>